<protein>
    <submittedName>
        <fullName evidence="1">Uncharacterized protein</fullName>
    </submittedName>
</protein>
<evidence type="ECO:0000313" key="2">
    <source>
        <dbReference type="Proteomes" id="UP001153332"/>
    </source>
</evidence>
<evidence type="ECO:0000313" key="1">
    <source>
        <dbReference type="EMBL" id="KAJ8130538.1"/>
    </source>
</evidence>
<name>A0ACC2JTM1_9PEZI</name>
<comment type="caution">
    <text evidence="1">The sequence shown here is derived from an EMBL/GenBank/DDBJ whole genome shotgun (WGS) entry which is preliminary data.</text>
</comment>
<dbReference type="EMBL" id="JAPUUL010000475">
    <property type="protein sequence ID" value="KAJ8130538.1"/>
    <property type="molecule type" value="Genomic_DNA"/>
</dbReference>
<organism evidence="1 2">
    <name type="scientific">Lasiodiplodia mahajangana</name>
    <dbReference type="NCBI Taxonomy" id="1108764"/>
    <lineage>
        <taxon>Eukaryota</taxon>
        <taxon>Fungi</taxon>
        <taxon>Dikarya</taxon>
        <taxon>Ascomycota</taxon>
        <taxon>Pezizomycotina</taxon>
        <taxon>Dothideomycetes</taxon>
        <taxon>Dothideomycetes incertae sedis</taxon>
        <taxon>Botryosphaeriales</taxon>
        <taxon>Botryosphaeriaceae</taxon>
        <taxon>Lasiodiplodia</taxon>
    </lineage>
</organism>
<accession>A0ACC2JTM1</accession>
<keyword evidence="2" id="KW-1185">Reference proteome</keyword>
<dbReference type="Proteomes" id="UP001153332">
    <property type="component" value="Unassembled WGS sequence"/>
</dbReference>
<sequence>MERKRSRFSSREWDGHKACIREWYLEKNGSLKEVQAKLKEQGLDATMHQIETKVRDWKFRKNIDKKTWRSIDCHITRRKYAGKKSEVILCGRRMKLETVERETDRHGDRSTLTQFALQRSSPAPLIDDQVAVCTPQPINMEFNWPVTLPWLRFSTQELPAWQPWILESQHASSRDLVSAILPKALKEDIAYIGVSKLAAIIGRSMPEAYSQENLQRAHNLLSGTTEDRIPEYFSIIIYNIFNNALNFQEDDVWEKSMNILEACGIFDLELSIGEDKSPTINGFMEKLFNAAIDRCLPRHNLPGRDLQDETVIEWILRSGYCPNSAMKSLWYRVQDRLACIPNPQHVLSLTKLLLNAGASANILVPERNYKELHAILDILVLDRNYEEFYTILEIAVQKPFSDETISNLAELLLKHGASKNLNRALHFAIRRKEKAIIEMIAQHTGDLTAGLKPPSKSPLYKETALTVAASVGAEQTSHILDLLCRLYPSTNIATFITSDVLIAAAAEGHDDVFRSLYDILPTIPANEYGITPLHMAALYGHLSTCRLVLPLQVAHSTWATAKVSPLQAACYGGHEGVVEFLIKNGADVDAGSNFDSDAERLRSGNQFDIGWEWVYPKPDFFGMPPLQMLLDEKLPPPLWEEPRLLRCATMLVRAGAKLFGNELSIAAKWWDLELLAAAITAGANPNGLNEKGETPLQCALVAKLSRSDGLYGVVSHLLSEGAQILGGEVDSAIRLQQWEVAKLLMDHGGNMDRASALKKFILTQDNIRALEIIDSEPSIYDAGALYAAIVMENDALIQRLILNRPSEASEDPFEITAIAVAAMFGNPVLQYLLAHPPACRTGPLPLDWWWSYECTFVKVSSVEDIRKRVNWPDRLHLGSPLALVASSLGSDALEGCSRDCTSTHHPWSWPLTQLGKAPRQVELLASGFCADELTWVVAASNENITFIQTLLNHGQHGEYSYEDFEDCNPLMIAIWHGNQELVTLLLEAGVNINACLGGEPLSLAAARGNLDIVDCLIQAGVDVNGYSRGNSPLQAAAKEGDMNIVQCLIQNGADVNAEPHELGGATALQFAAINGHLGLAKYLIEEGAEIDAPPSRNHGRTALQGAAEHRRLDMLEFLLAEGALTTGRWRHRFVRAVKLATKERHFTAVDLLKQFSGWLDDDEHRLLRVDVDYDTESEDRNDTGSEENRLDDLASNDLSSMDVD</sequence>
<proteinExistence type="predicted"/>
<reference evidence="1" key="1">
    <citation type="submission" date="2022-12" db="EMBL/GenBank/DDBJ databases">
        <title>Genome Sequence of Lasiodiplodia mahajangana.</title>
        <authorList>
            <person name="Buettner E."/>
        </authorList>
    </citation>
    <scope>NUCLEOTIDE SEQUENCE</scope>
    <source>
        <strain evidence="1">VT137</strain>
    </source>
</reference>
<gene>
    <name evidence="1" type="ORF">O1611_g3089</name>
</gene>